<dbReference type="InterPro" id="IPR013860">
    <property type="entry name" value="AreA_GATA"/>
</dbReference>
<dbReference type="AlphaFoldDB" id="A0A7S1XJ28"/>
<accession>A0A7S1XJ28</accession>
<reference evidence="4" key="1">
    <citation type="submission" date="2021-01" db="EMBL/GenBank/DDBJ databases">
        <authorList>
            <person name="Corre E."/>
            <person name="Pelletier E."/>
            <person name="Niang G."/>
            <person name="Scheremetjew M."/>
            <person name="Finn R."/>
            <person name="Kale V."/>
            <person name="Holt S."/>
            <person name="Cochrane G."/>
            <person name="Meng A."/>
            <person name="Brown T."/>
            <person name="Cohen L."/>
        </authorList>
    </citation>
    <scope>NUCLEOTIDE SEQUENCE</scope>
    <source>
        <strain evidence="4">CCMP3124</strain>
    </source>
</reference>
<dbReference type="CDD" id="cd03801">
    <property type="entry name" value="GT4_PimA-like"/>
    <property type="match status" value="1"/>
</dbReference>
<dbReference type="PANTHER" id="PTHR16504">
    <property type="entry name" value="5'(3')-DEOXYRIBONUCLEOTIDASE"/>
    <property type="match status" value="1"/>
</dbReference>
<dbReference type="GO" id="GO:0016757">
    <property type="term" value="F:glycosyltransferase activity"/>
    <property type="evidence" value="ECO:0007669"/>
    <property type="project" value="UniProtKB-KW"/>
</dbReference>
<evidence type="ECO:0000259" key="2">
    <source>
        <dbReference type="Pfam" id="PF00534"/>
    </source>
</evidence>
<keyword evidence="1" id="KW-0808">Transferase</keyword>
<organism evidence="4">
    <name type="scientific">Erythrolobus australicus</name>
    <dbReference type="NCBI Taxonomy" id="1077150"/>
    <lineage>
        <taxon>Eukaryota</taxon>
        <taxon>Rhodophyta</taxon>
        <taxon>Bangiophyceae</taxon>
        <taxon>Porphyridiales</taxon>
        <taxon>Porphyridiaceae</taxon>
        <taxon>Erythrolobus</taxon>
    </lineage>
</organism>
<keyword evidence="1" id="KW-0328">Glycosyltransferase</keyword>
<evidence type="ECO:0008006" key="5">
    <source>
        <dbReference type="Google" id="ProtNLM"/>
    </source>
</evidence>
<dbReference type="Gene3D" id="3.40.50.2000">
    <property type="entry name" value="Glycogen Phosphorylase B"/>
    <property type="match status" value="2"/>
</dbReference>
<protein>
    <recommendedName>
        <fullName evidence="5">Glycosyl transferase family 1 domain-containing protein</fullName>
    </recommendedName>
</protein>
<dbReference type="SUPFAM" id="SSF53756">
    <property type="entry name" value="UDP-Glycosyltransferase/glycogen phosphorylase"/>
    <property type="match status" value="1"/>
</dbReference>
<gene>
    <name evidence="4" type="ORF">EAUS1353_LOCUS1914</name>
</gene>
<evidence type="ECO:0000256" key="1">
    <source>
        <dbReference type="ARBA" id="ARBA00022676"/>
    </source>
</evidence>
<dbReference type="InterPro" id="IPR001296">
    <property type="entry name" value="Glyco_trans_1"/>
</dbReference>
<dbReference type="GO" id="GO:0008253">
    <property type="term" value="F:5'-nucleotidase activity"/>
    <property type="evidence" value="ECO:0007669"/>
    <property type="project" value="TreeGrafter"/>
</dbReference>
<dbReference type="Pfam" id="PF00534">
    <property type="entry name" value="Glycos_transf_1"/>
    <property type="match status" value="1"/>
</dbReference>
<dbReference type="EMBL" id="HBGI01002933">
    <property type="protein sequence ID" value="CAD9240176.1"/>
    <property type="molecule type" value="Transcribed_RNA"/>
</dbReference>
<evidence type="ECO:0000259" key="3">
    <source>
        <dbReference type="Pfam" id="PF08550"/>
    </source>
</evidence>
<evidence type="ECO:0000313" key="4">
    <source>
        <dbReference type="EMBL" id="CAD9240176.1"/>
    </source>
</evidence>
<feature type="domain" description="Glycosyl transferase family 1" evidence="2">
    <location>
        <begin position="387"/>
        <end position="565"/>
    </location>
</feature>
<dbReference type="PANTHER" id="PTHR16504:SF4">
    <property type="entry name" value="5'(3')-DEOXYRIBONUCLEOTIDASE"/>
    <property type="match status" value="1"/>
</dbReference>
<sequence>MADKAVQSLVSGMELPAGADPYEDFDFQPYFEEVKSEDELRKTWRVFTKVKDVLDNGRRLENASWRLWHRERTRGDGSAGEASLAEEEEKMMSEFEKFDINLDNSLKQAQERTSRMVGDMFGGSEQKFMEEREKNDAKMRAERARNLVELQNQYSIPDAAIDAFLSWVRSDVLDVPSVTVEKDAIVVPESLEQASKLMESLKVAPRKRCAAFGHSLERNGANNFLLYLVRELKDELSFTLVSPKDGAMREDYESMGVEVAILDMKSPSYEEDVVEAIRDYDYTVANTIMLTEVVIASKKLNIPSLWVIHEAWPQDQFEYYAKEVFLMAHLDANKIRKSFAEATRIVFPANVQKECYNGLFGEGVASVIYNGIPLSGINTYRAVQSRKRVRADLGYGDKDLLVVQLGTVCKRKGQLVTAQAFARLMAEHEKFGGKQPKLLMVGARYIRQHEIDYIEEIKKEVASTGADKHTTILDVKKNVLPYYLAADVIVCPSLNEVLPLVICEAMAFERPVIATRIDGIPEALTDGEEGFLIPPGEAEPLKERMLQLLCDEELRVAMGNRGRKRVLSQFSFSTMAKAYRETIFGSSTPQGEPITA</sequence>
<dbReference type="Pfam" id="PF08550">
    <property type="entry name" value="GATA_AreA"/>
    <property type="match status" value="1"/>
</dbReference>
<dbReference type="GO" id="GO:0009223">
    <property type="term" value="P:pyrimidine deoxyribonucleotide catabolic process"/>
    <property type="evidence" value="ECO:0007669"/>
    <property type="project" value="TreeGrafter"/>
</dbReference>
<name>A0A7S1XJ28_9RHOD</name>
<feature type="domain" description="Nitrogen regulatory protein areA GATA-like" evidence="3">
    <location>
        <begin position="44"/>
        <end position="70"/>
    </location>
</feature>
<proteinExistence type="predicted"/>